<dbReference type="EMBL" id="JABFJV010000431">
    <property type="protein sequence ID" value="NOK39202.1"/>
    <property type="molecule type" value="Genomic_DNA"/>
</dbReference>
<feature type="compositionally biased region" description="Polar residues" evidence="1">
    <location>
        <begin position="62"/>
        <end position="71"/>
    </location>
</feature>
<name>A0A3A8HEG0_9BACT</name>
<proteinExistence type="predicted"/>
<dbReference type="Proteomes" id="UP000563426">
    <property type="component" value="Unassembled WGS sequence"/>
</dbReference>
<dbReference type="AlphaFoldDB" id="A0A3A8HEG0"/>
<evidence type="ECO:0000256" key="2">
    <source>
        <dbReference type="SAM" id="SignalP"/>
    </source>
</evidence>
<evidence type="ECO:0000313" key="3">
    <source>
        <dbReference type="EMBL" id="NOK39202.1"/>
    </source>
</evidence>
<feature type="compositionally biased region" description="Pro residues" evidence="1">
    <location>
        <begin position="29"/>
        <end position="52"/>
    </location>
</feature>
<keyword evidence="2" id="KW-0732">Signal</keyword>
<comment type="caution">
    <text evidence="3">The sequence shown here is derived from an EMBL/GenBank/DDBJ whole genome shotgun (WGS) entry which is preliminary data.</text>
</comment>
<organism evidence="3 4">
    <name type="scientific">Corallococcus exercitus</name>
    <dbReference type="NCBI Taxonomy" id="2316736"/>
    <lineage>
        <taxon>Bacteria</taxon>
        <taxon>Pseudomonadati</taxon>
        <taxon>Myxococcota</taxon>
        <taxon>Myxococcia</taxon>
        <taxon>Myxococcales</taxon>
        <taxon>Cystobacterineae</taxon>
        <taxon>Myxococcaceae</taxon>
        <taxon>Corallococcus</taxon>
    </lineage>
</organism>
<evidence type="ECO:0000313" key="4">
    <source>
        <dbReference type="Proteomes" id="UP000563426"/>
    </source>
</evidence>
<keyword evidence="4" id="KW-1185">Reference proteome</keyword>
<dbReference type="RefSeq" id="WP_120530009.1">
    <property type="nucleotide sequence ID" value="NZ_JABFJV010000431.1"/>
</dbReference>
<evidence type="ECO:0008006" key="5">
    <source>
        <dbReference type="Google" id="ProtNLM"/>
    </source>
</evidence>
<feature type="region of interest" description="Disordered" evidence="1">
    <location>
        <begin position="24"/>
        <end position="71"/>
    </location>
</feature>
<evidence type="ECO:0000256" key="1">
    <source>
        <dbReference type="SAM" id="MobiDB-lite"/>
    </source>
</evidence>
<sequence length="71" mass="7115">MRSSLIRLCAATSLTLALVACGIKGSPHAPRPAPLPAPTPETVPAQEPPRGPVEPSGPTVPPSSTDAGLPE</sequence>
<dbReference type="PROSITE" id="PS51257">
    <property type="entry name" value="PROKAR_LIPOPROTEIN"/>
    <property type="match status" value="1"/>
</dbReference>
<gene>
    <name evidence="3" type="ORF">HMI49_39105</name>
</gene>
<accession>A0A3A8HEG0</accession>
<feature type="signal peptide" evidence="2">
    <location>
        <begin position="1"/>
        <end position="29"/>
    </location>
</feature>
<reference evidence="3 4" key="1">
    <citation type="submission" date="2020-05" db="EMBL/GenBank/DDBJ databases">
        <authorList>
            <person name="Whitworth D."/>
        </authorList>
    </citation>
    <scope>NUCLEOTIDE SEQUENCE [LARGE SCALE GENOMIC DNA]</scope>
    <source>
        <strain evidence="3 4">AB043B</strain>
    </source>
</reference>
<feature type="chain" id="PRO_5044075919" description="Carbohydrate-binding protein" evidence="2">
    <location>
        <begin position="30"/>
        <end position="71"/>
    </location>
</feature>
<protein>
    <recommendedName>
        <fullName evidence="5">Carbohydrate-binding protein</fullName>
    </recommendedName>
</protein>